<keyword evidence="3" id="KW-1185">Reference proteome</keyword>
<sequence length="378" mass="40690">MAALSAITPLRFGIMYKPPTLALEYEKPLLRLVGMLQKQEPIAGARSDSVGAGTVAPTAAASLLASEDSFPPLRERRLSGGSASATTTAAMATTITAVSTRLTDATGLPPLRRGSFNELPPLRRAASSGSMGSGGLADQGIVPPLGYTPEKPTELGLSRAGSFRRTSMDGGLSSGIGASMHSQSSKPTEDGGAPQPPQHVQKQGSSDELAARRAALGLEDDHAMEASKEEDSVAESIEEFREVPELAHLLSSGHKYQQLGRVMDFDNCNERRPQLQYHSRAWLLDTHNAEKVFVGLRGNARKLSSYTMELQHALWSPASSGVEDPELERDLTAFTGKHCCHVLYLDQELMITSTDRQAQLVPAHTSILVKRRPKDQQQ</sequence>
<organism evidence="2 3">
    <name type="scientific">Tribonema minus</name>
    <dbReference type="NCBI Taxonomy" id="303371"/>
    <lineage>
        <taxon>Eukaryota</taxon>
        <taxon>Sar</taxon>
        <taxon>Stramenopiles</taxon>
        <taxon>Ochrophyta</taxon>
        <taxon>PX clade</taxon>
        <taxon>Xanthophyceae</taxon>
        <taxon>Tribonematales</taxon>
        <taxon>Tribonemataceae</taxon>
        <taxon>Tribonema</taxon>
    </lineage>
</organism>
<feature type="compositionally biased region" description="Basic and acidic residues" evidence="1">
    <location>
        <begin position="219"/>
        <end position="231"/>
    </location>
</feature>
<dbReference type="AlphaFoldDB" id="A0A835ZDR6"/>
<proteinExistence type="predicted"/>
<gene>
    <name evidence="2" type="ORF">JKP88DRAFT_267256</name>
</gene>
<dbReference type="EMBL" id="JAFCMP010000049">
    <property type="protein sequence ID" value="KAG5189485.1"/>
    <property type="molecule type" value="Genomic_DNA"/>
</dbReference>
<evidence type="ECO:0000313" key="2">
    <source>
        <dbReference type="EMBL" id="KAG5189485.1"/>
    </source>
</evidence>
<feature type="region of interest" description="Disordered" evidence="1">
    <location>
        <begin position="106"/>
        <end position="209"/>
    </location>
</feature>
<comment type="caution">
    <text evidence="2">The sequence shown here is derived from an EMBL/GenBank/DDBJ whole genome shotgun (WGS) entry which is preliminary data.</text>
</comment>
<dbReference type="Proteomes" id="UP000664859">
    <property type="component" value="Unassembled WGS sequence"/>
</dbReference>
<evidence type="ECO:0000313" key="3">
    <source>
        <dbReference type="Proteomes" id="UP000664859"/>
    </source>
</evidence>
<protein>
    <submittedName>
        <fullName evidence="2">Uncharacterized protein</fullName>
    </submittedName>
</protein>
<reference evidence="2" key="1">
    <citation type="submission" date="2021-02" db="EMBL/GenBank/DDBJ databases">
        <title>First Annotated Genome of the Yellow-green Alga Tribonema minus.</title>
        <authorList>
            <person name="Mahan K.M."/>
        </authorList>
    </citation>
    <scope>NUCLEOTIDE SEQUENCE</scope>
    <source>
        <strain evidence="2">UTEX B ZZ1240</strain>
    </source>
</reference>
<evidence type="ECO:0000256" key="1">
    <source>
        <dbReference type="SAM" id="MobiDB-lite"/>
    </source>
</evidence>
<accession>A0A835ZDR6</accession>
<name>A0A835ZDR6_9STRA</name>
<feature type="region of interest" description="Disordered" evidence="1">
    <location>
        <begin position="219"/>
        <end position="238"/>
    </location>
</feature>